<gene>
    <name evidence="3" type="ORF">ABDJ40_11165</name>
</gene>
<sequence length="364" mass="39776">MAFRKLKASLFVAALLGLMPALGQARSAVEQANAQARQLVQQTMQERRIPGLQLAVVKDGRVVLSESYGLAHVENRVPVSASTLFPINSATKAFTGVAMMQLAEAGLVDLEAPVSRYLEDLPEAWRGIRVRQLLAHTSGLPEIVDQPGPTTGATEDSMWQAVRRQPLVSAPGDRFAYNQTNYGLLAQIIVKQARRPYEQYLADGQFAVAKMRLSTFGDSYDPVPNAATIYSYFPRRTLAPNDAQRLSRWIYDIPYSLHAGGGLMSTADELAAWLIALTQGRLLSKDSLQAMWTQETLNNGARGDWAAGWPVLSARPRQIAGIGGHRAAFMVYPDEGLAVVVLTNLVGGNPELFIPRIAAFYRAP</sequence>
<dbReference type="Gene3D" id="3.40.710.10">
    <property type="entry name" value="DD-peptidase/beta-lactamase superfamily"/>
    <property type="match status" value="1"/>
</dbReference>
<evidence type="ECO:0000259" key="2">
    <source>
        <dbReference type="Pfam" id="PF00144"/>
    </source>
</evidence>
<dbReference type="InterPro" id="IPR050491">
    <property type="entry name" value="AmpC-like"/>
</dbReference>
<dbReference type="SUPFAM" id="SSF56601">
    <property type="entry name" value="beta-lactamase/transpeptidase-like"/>
    <property type="match status" value="1"/>
</dbReference>
<dbReference type="EC" id="3.1.1.103" evidence="3"/>
<comment type="caution">
    <text evidence="3">The sequence shown here is derived from an EMBL/GenBank/DDBJ whole genome shotgun (WGS) entry which is preliminary data.</text>
</comment>
<dbReference type="InterPro" id="IPR001466">
    <property type="entry name" value="Beta-lactam-related"/>
</dbReference>
<name>A0ABV0GEB2_9BURK</name>
<organism evidence="3 4">
    <name type="scientific">Roseateles flavus</name>
    <dbReference type="NCBI Taxonomy" id="3149041"/>
    <lineage>
        <taxon>Bacteria</taxon>
        <taxon>Pseudomonadati</taxon>
        <taxon>Pseudomonadota</taxon>
        <taxon>Betaproteobacteria</taxon>
        <taxon>Burkholderiales</taxon>
        <taxon>Sphaerotilaceae</taxon>
        <taxon>Roseateles</taxon>
    </lineage>
</organism>
<feature type="domain" description="Beta-lactamase-related" evidence="2">
    <location>
        <begin position="37"/>
        <end position="352"/>
    </location>
</feature>
<accession>A0ABV0GEB2</accession>
<protein>
    <submittedName>
        <fullName evidence="3">Serine hydrolase domain-containing protein</fullName>
        <ecNumber evidence="3">3.1.1.103</ecNumber>
    </submittedName>
</protein>
<evidence type="ECO:0000256" key="1">
    <source>
        <dbReference type="SAM" id="SignalP"/>
    </source>
</evidence>
<keyword evidence="4" id="KW-1185">Reference proteome</keyword>
<evidence type="ECO:0000313" key="3">
    <source>
        <dbReference type="EMBL" id="MEO3713322.1"/>
    </source>
</evidence>
<proteinExistence type="predicted"/>
<evidence type="ECO:0000313" key="4">
    <source>
        <dbReference type="Proteomes" id="UP001462640"/>
    </source>
</evidence>
<dbReference type="RefSeq" id="WP_347609651.1">
    <property type="nucleotide sequence ID" value="NZ_JBDPZC010000004.1"/>
</dbReference>
<reference evidence="3 4" key="1">
    <citation type="submission" date="2024-05" db="EMBL/GenBank/DDBJ databases">
        <title>Roseateles sp. 2.12 16S ribosomal RNA gene Genome sequencing and assembly.</title>
        <authorList>
            <person name="Woo H."/>
        </authorList>
    </citation>
    <scope>NUCLEOTIDE SEQUENCE [LARGE SCALE GENOMIC DNA]</scope>
    <source>
        <strain evidence="3 4">2.12</strain>
    </source>
</reference>
<dbReference type="GO" id="GO:0016787">
    <property type="term" value="F:hydrolase activity"/>
    <property type="evidence" value="ECO:0007669"/>
    <property type="project" value="UniProtKB-KW"/>
</dbReference>
<dbReference type="Pfam" id="PF00144">
    <property type="entry name" value="Beta-lactamase"/>
    <property type="match status" value="1"/>
</dbReference>
<feature type="chain" id="PRO_5045138384" evidence="1">
    <location>
        <begin position="24"/>
        <end position="364"/>
    </location>
</feature>
<dbReference type="PANTHER" id="PTHR46825:SF9">
    <property type="entry name" value="BETA-LACTAMASE-RELATED DOMAIN-CONTAINING PROTEIN"/>
    <property type="match status" value="1"/>
</dbReference>
<dbReference type="EMBL" id="JBDPZC010000004">
    <property type="protein sequence ID" value="MEO3713322.1"/>
    <property type="molecule type" value="Genomic_DNA"/>
</dbReference>
<dbReference type="Proteomes" id="UP001462640">
    <property type="component" value="Unassembled WGS sequence"/>
</dbReference>
<dbReference type="InterPro" id="IPR012338">
    <property type="entry name" value="Beta-lactam/transpept-like"/>
</dbReference>
<keyword evidence="1" id="KW-0732">Signal</keyword>
<dbReference type="PANTHER" id="PTHR46825">
    <property type="entry name" value="D-ALANYL-D-ALANINE-CARBOXYPEPTIDASE/ENDOPEPTIDASE AMPH"/>
    <property type="match status" value="1"/>
</dbReference>
<keyword evidence="3" id="KW-0378">Hydrolase</keyword>
<feature type="signal peptide" evidence="1">
    <location>
        <begin position="1"/>
        <end position="23"/>
    </location>
</feature>